<feature type="domain" description="ABC transmembrane type-1" evidence="8">
    <location>
        <begin position="55"/>
        <end position="237"/>
    </location>
</feature>
<dbReference type="GO" id="GO:0005886">
    <property type="term" value="C:plasma membrane"/>
    <property type="evidence" value="ECO:0007669"/>
    <property type="project" value="UniProtKB-SubCell"/>
</dbReference>
<feature type="transmembrane region" description="Helical" evidence="7">
    <location>
        <begin position="207"/>
        <end position="231"/>
    </location>
</feature>
<reference evidence="9 10" key="1">
    <citation type="journal article" date="2014" name="Genome Announc.">
        <title>Draft Genome Sequence of Magnetospirillum sp. Strain SO-1, a Freshwater Magnetotactic Bacterium Isolated from the Ol'khovka River, Russia.</title>
        <authorList>
            <person name="Grouzdev D.S."/>
            <person name="Dziuba M.V."/>
            <person name="Sukhacheva M.S."/>
            <person name="Mardanov A.V."/>
            <person name="Beletskiy A.V."/>
            <person name="Kuznetsov B.B."/>
            <person name="Skryabin K.G."/>
        </authorList>
    </citation>
    <scope>NUCLEOTIDE SEQUENCE [LARGE SCALE GENOMIC DNA]</scope>
    <source>
        <strain evidence="9 10">SO-1</strain>
    </source>
</reference>
<dbReference type="EMBL" id="AONQ01000033">
    <property type="protein sequence ID" value="EME69491.1"/>
    <property type="molecule type" value="Genomic_DNA"/>
</dbReference>
<dbReference type="Gene3D" id="1.10.3720.10">
    <property type="entry name" value="MetI-like"/>
    <property type="match status" value="1"/>
</dbReference>
<keyword evidence="10" id="KW-1185">Reference proteome</keyword>
<keyword evidence="6 7" id="KW-0472">Membrane</keyword>
<dbReference type="PANTHER" id="PTHR30151">
    <property type="entry name" value="ALKANE SULFONATE ABC TRANSPORTER-RELATED, MEMBRANE SUBUNIT"/>
    <property type="match status" value="1"/>
</dbReference>
<evidence type="ECO:0000256" key="7">
    <source>
        <dbReference type="RuleBase" id="RU363032"/>
    </source>
</evidence>
<evidence type="ECO:0000256" key="6">
    <source>
        <dbReference type="ARBA" id="ARBA00023136"/>
    </source>
</evidence>
<organism evidence="9 10">
    <name type="scientific">Paramagnetospirillum caucaseum</name>
    <dbReference type="NCBI Taxonomy" id="1244869"/>
    <lineage>
        <taxon>Bacteria</taxon>
        <taxon>Pseudomonadati</taxon>
        <taxon>Pseudomonadota</taxon>
        <taxon>Alphaproteobacteria</taxon>
        <taxon>Rhodospirillales</taxon>
        <taxon>Magnetospirillaceae</taxon>
        <taxon>Paramagnetospirillum</taxon>
    </lineage>
</organism>
<evidence type="ECO:0000256" key="5">
    <source>
        <dbReference type="ARBA" id="ARBA00022989"/>
    </source>
</evidence>
<dbReference type="OrthoDB" id="8443696at2"/>
<evidence type="ECO:0000313" key="10">
    <source>
        <dbReference type="Proteomes" id="UP000011744"/>
    </source>
</evidence>
<dbReference type="AlphaFoldDB" id="M2Y8X4"/>
<dbReference type="GO" id="GO:0055085">
    <property type="term" value="P:transmembrane transport"/>
    <property type="evidence" value="ECO:0007669"/>
    <property type="project" value="InterPro"/>
</dbReference>
<evidence type="ECO:0000256" key="1">
    <source>
        <dbReference type="ARBA" id="ARBA00004651"/>
    </source>
</evidence>
<feature type="transmembrane region" description="Helical" evidence="7">
    <location>
        <begin position="59"/>
        <end position="81"/>
    </location>
</feature>
<evidence type="ECO:0000256" key="4">
    <source>
        <dbReference type="ARBA" id="ARBA00022692"/>
    </source>
</evidence>
<sequence>MTGQRIAWQALSLILLLAAWQAGSLIAPAATLPPPGLVLAALVKAAGQGDLLHHLGVTLARVAASFALALTVGSVLGVALGRVAALDRLFDGWVVFFLNLPALVTAILCFVWFGLTEGAALAAVALNKIPGVVVTLREGARTLDPLYGDLARVYRLGRWAALRHVALPQLMPYLMVAARSGLALIWKIVLVVELLGRSDGIGFKLHLFFQGFDVAGILAYSLAFILVIQAIELALLAPIERRAAHWRD</sequence>
<dbReference type="PROSITE" id="PS50928">
    <property type="entry name" value="ABC_TM1"/>
    <property type="match status" value="1"/>
</dbReference>
<evidence type="ECO:0000259" key="8">
    <source>
        <dbReference type="PROSITE" id="PS50928"/>
    </source>
</evidence>
<keyword evidence="4 7" id="KW-0812">Transmembrane</keyword>
<dbReference type="Pfam" id="PF00528">
    <property type="entry name" value="BPD_transp_1"/>
    <property type="match status" value="1"/>
</dbReference>
<keyword evidence="5 7" id="KW-1133">Transmembrane helix</keyword>
<proteinExistence type="inferred from homology"/>
<evidence type="ECO:0000313" key="9">
    <source>
        <dbReference type="EMBL" id="EME69491.1"/>
    </source>
</evidence>
<dbReference type="STRING" id="1244869.H261_13044"/>
<dbReference type="Proteomes" id="UP000011744">
    <property type="component" value="Unassembled WGS sequence"/>
</dbReference>
<accession>M2Y8X4</accession>
<protein>
    <submittedName>
        <fullName evidence="9">Binding-protein-dependent transport system inner membrane protein</fullName>
    </submittedName>
</protein>
<dbReference type="CDD" id="cd06261">
    <property type="entry name" value="TM_PBP2"/>
    <property type="match status" value="1"/>
</dbReference>
<evidence type="ECO:0000256" key="3">
    <source>
        <dbReference type="ARBA" id="ARBA00022475"/>
    </source>
</evidence>
<dbReference type="SUPFAM" id="SSF161098">
    <property type="entry name" value="MetI-like"/>
    <property type="match status" value="1"/>
</dbReference>
<dbReference type="PANTHER" id="PTHR30151:SF38">
    <property type="entry name" value="ALIPHATIC SULFONATES TRANSPORT PERMEASE PROTEIN SSUC-RELATED"/>
    <property type="match status" value="1"/>
</dbReference>
<dbReference type="InterPro" id="IPR000515">
    <property type="entry name" value="MetI-like"/>
</dbReference>
<feature type="transmembrane region" description="Helical" evidence="7">
    <location>
        <begin position="93"/>
        <end position="115"/>
    </location>
</feature>
<keyword evidence="3" id="KW-1003">Cell membrane</keyword>
<dbReference type="eggNOG" id="COG0600">
    <property type="taxonomic scope" value="Bacteria"/>
</dbReference>
<comment type="subcellular location">
    <subcellularLocation>
        <location evidence="1 7">Cell membrane</location>
        <topology evidence="1 7">Multi-pass membrane protein</topology>
    </subcellularLocation>
</comment>
<dbReference type="PATRIC" id="fig|1244869.3.peg.2632"/>
<name>M2Y8X4_9PROT</name>
<dbReference type="RefSeq" id="WP_008618155.1">
    <property type="nucleotide sequence ID" value="NZ_AONQ01000033.1"/>
</dbReference>
<gene>
    <name evidence="9" type="ORF">H261_13044</name>
</gene>
<comment type="similarity">
    <text evidence="7">Belongs to the binding-protein-dependent transport system permease family.</text>
</comment>
<evidence type="ECO:0000256" key="2">
    <source>
        <dbReference type="ARBA" id="ARBA00022448"/>
    </source>
</evidence>
<keyword evidence="2 7" id="KW-0813">Transport</keyword>
<dbReference type="InterPro" id="IPR035906">
    <property type="entry name" value="MetI-like_sf"/>
</dbReference>
<comment type="caution">
    <text evidence="9">The sequence shown here is derived from an EMBL/GenBank/DDBJ whole genome shotgun (WGS) entry which is preliminary data.</text>
</comment>